<feature type="compositionally biased region" description="Polar residues" evidence="1">
    <location>
        <begin position="1"/>
        <end position="10"/>
    </location>
</feature>
<name>B4GVR9_DROPE</name>
<feature type="compositionally biased region" description="Low complexity" evidence="1">
    <location>
        <begin position="11"/>
        <end position="20"/>
    </location>
</feature>
<dbReference type="AlphaFoldDB" id="B4GVR9"/>
<accession>B4GVR9</accession>
<reference evidence="2 3" key="1">
    <citation type="journal article" date="2007" name="Nature">
        <title>Evolution of genes and genomes on the Drosophila phylogeny.</title>
        <authorList>
            <consortium name="Drosophila 12 Genomes Consortium"/>
            <person name="Clark A.G."/>
            <person name="Eisen M.B."/>
            <person name="Smith D.R."/>
            <person name="Bergman C.M."/>
            <person name="Oliver B."/>
            <person name="Markow T.A."/>
            <person name="Kaufman T.C."/>
            <person name="Kellis M."/>
            <person name="Gelbart W."/>
            <person name="Iyer V.N."/>
            <person name="Pollard D.A."/>
            <person name="Sackton T.B."/>
            <person name="Larracuente A.M."/>
            <person name="Singh N.D."/>
            <person name="Abad J.P."/>
            <person name="Abt D.N."/>
            <person name="Adryan B."/>
            <person name="Aguade M."/>
            <person name="Akashi H."/>
            <person name="Anderson W.W."/>
            <person name="Aquadro C.F."/>
            <person name="Ardell D.H."/>
            <person name="Arguello R."/>
            <person name="Artieri C.G."/>
            <person name="Barbash D.A."/>
            <person name="Barker D."/>
            <person name="Barsanti P."/>
            <person name="Batterham P."/>
            <person name="Batzoglou S."/>
            <person name="Begun D."/>
            <person name="Bhutkar A."/>
            <person name="Blanco E."/>
            <person name="Bosak S.A."/>
            <person name="Bradley R.K."/>
            <person name="Brand A.D."/>
            <person name="Brent M.R."/>
            <person name="Brooks A.N."/>
            <person name="Brown R.H."/>
            <person name="Butlin R.K."/>
            <person name="Caggese C."/>
            <person name="Calvi B.R."/>
            <person name="Bernardo de Carvalho A."/>
            <person name="Caspi A."/>
            <person name="Castrezana S."/>
            <person name="Celniker S.E."/>
            <person name="Chang J.L."/>
            <person name="Chapple C."/>
            <person name="Chatterji S."/>
            <person name="Chinwalla A."/>
            <person name="Civetta A."/>
            <person name="Clifton S.W."/>
            <person name="Comeron J.M."/>
            <person name="Costello J.C."/>
            <person name="Coyne J.A."/>
            <person name="Daub J."/>
            <person name="David R.G."/>
            <person name="Delcher A.L."/>
            <person name="Delehaunty K."/>
            <person name="Do C.B."/>
            <person name="Ebling H."/>
            <person name="Edwards K."/>
            <person name="Eickbush T."/>
            <person name="Evans J.D."/>
            <person name="Filipski A."/>
            <person name="Findeiss S."/>
            <person name="Freyhult E."/>
            <person name="Fulton L."/>
            <person name="Fulton R."/>
            <person name="Garcia A.C."/>
            <person name="Gardiner A."/>
            <person name="Garfield D.A."/>
            <person name="Garvin B.E."/>
            <person name="Gibson G."/>
            <person name="Gilbert D."/>
            <person name="Gnerre S."/>
            <person name="Godfrey J."/>
            <person name="Good R."/>
            <person name="Gotea V."/>
            <person name="Gravely B."/>
            <person name="Greenberg A.J."/>
            <person name="Griffiths-Jones S."/>
            <person name="Gross S."/>
            <person name="Guigo R."/>
            <person name="Gustafson E.A."/>
            <person name="Haerty W."/>
            <person name="Hahn M.W."/>
            <person name="Halligan D.L."/>
            <person name="Halpern A.L."/>
            <person name="Halter G.M."/>
            <person name="Han M.V."/>
            <person name="Heger A."/>
            <person name="Hillier L."/>
            <person name="Hinrichs A.S."/>
            <person name="Holmes I."/>
            <person name="Hoskins R.A."/>
            <person name="Hubisz M.J."/>
            <person name="Hultmark D."/>
            <person name="Huntley M.A."/>
            <person name="Jaffe D.B."/>
            <person name="Jagadeeshan S."/>
            <person name="Jeck W.R."/>
            <person name="Johnson J."/>
            <person name="Jones C.D."/>
            <person name="Jordan W.C."/>
            <person name="Karpen G.H."/>
            <person name="Kataoka E."/>
            <person name="Keightley P.D."/>
            <person name="Kheradpour P."/>
            <person name="Kirkness E.F."/>
            <person name="Koerich L.B."/>
            <person name="Kristiansen K."/>
            <person name="Kudrna D."/>
            <person name="Kulathinal R.J."/>
            <person name="Kumar S."/>
            <person name="Kwok R."/>
            <person name="Lander E."/>
            <person name="Langley C.H."/>
            <person name="Lapoint R."/>
            <person name="Lazzaro B.P."/>
            <person name="Lee S.J."/>
            <person name="Levesque L."/>
            <person name="Li R."/>
            <person name="Lin C.F."/>
            <person name="Lin M.F."/>
            <person name="Lindblad-Toh K."/>
            <person name="Llopart A."/>
            <person name="Long M."/>
            <person name="Low L."/>
            <person name="Lozovsky E."/>
            <person name="Lu J."/>
            <person name="Luo M."/>
            <person name="Machado C.A."/>
            <person name="Makalowski W."/>
            <person name="Marzo M."/>
            <person name="Matsuda M."/>
            <person name="Matzkin L."/>
            <person name="McAllister B."/>
            <person name="McBride C.S."/>
            <person name="McKernan B."/>
            <person name="McKernan K."/>
            <person name="Mendez-Lago M."/>
            <person name="Minx P."/>
            <person name="Mollenhauer M.U."/>
            <person name="Montooth K."/>
            <person name="Mount S.M."/>
            <person name="Mu X."/>
            <person name="Myers E."/>
            <person name="Negre B."/>
            <person name="Newfeld S."/>
            <person name="Nielsen R."/>
            <person name="Noor M.A."/>
            <person name="O'Grady P."/>
            <person name="Pachter L."/>
            <person name="Papaceit M."/>
            <person name="Parisi M.J."/>
            <person name="Parisi M."/>
            <person name="Parts L."/>
            <person name="Pedersen J.S."/>
            <person name="Pesole G."/>
            <person name="Phillippy A.M."/>
            <person name="Ponting C.P."/>
            <person name="Pop M."/>
            <person name="Porcelli D."/>
            <person name="Powell J.R."/>
            <person name="Prohaska S."/>
            <person name="Pruitt K."/>
            <person name="Puig M."/>
            <person name="Quesneville H."/>
            <person name="Ram K.R."/>
            <person name="Rand D."/>
            <person name="Rasmussen M.D."/>
            <person name="Reed L.K."/>
            <person name="Reenan R."/>
            <person name="Reily A."/>
            <person name="Remington K.A."/>
            <person name="Rieger T.T."/>
            <person name="Ritchie M.G."/>
            <person name="Robin C."/>
            <person name="Rogers Y.H."/>
            <person name="Rohde C."/>
            <person name="Rozas J."/>
            <person name="Rubenfield M.J."/>
            <person name="Ruiz A."/>
            <person name="Russo S."/>
            <person name="Salzberg S.L."/>
            <person name="Sanchez-Gracia A."/>
            <person name="Saranga D.J."/>
            <person name="Sato H."/>
            <person name="Schaeffer S.W."/>
            <person name="Schatz M.C."/>
            <person name="Schlenke T."/>
            <person name="Schwartz R."/>
            <person name="Segarra C."/>
            <person name="Singh R.S."/>
            <person name="Sirot L."/>
            <person name="Sirota M."/>
            <person name="Sisneros N.B."/>
            <person name="Smith C.D."/>
            <person name="Smith T.F."/>
            <person name="Spieth J."/>
            <person name="Stage D.E."/>
            <person name="Stark A."/>
            <person name="Stephan W."/>
            <person name="Strausberg R.L."/>
            <person name="Strempel S."/>
            <person name="Sturgill D."/>
            <person name="Sutton G."/>
            <person name="Sutton G.G."/>
            <person name="Tao W."/>
            <person name="Teichmann S."/>
            <person name="Tobari Y.N."/>
            <person name="Tomimura Y."/>
            <person name="Tsolas J.M."/>
            <person name="Valente V.L."/>
            <person name="Venter E."/>
            <person name="Venter J.C."/>
            <person name="Vicario S."/>
            <person name="Vieira F.G."/>
            <person name="Vilella A.J."/>
            <person name="Villasante A."/>
            <person name="Walenz B."/>
            <person name="Wang J."/>
            <person name="Wasserman M."/>
            <person name="Watts T."/>
            <person name="Wilson D."/>
            <person name="Wilson R.K."/>
            <person name="Wing R.A."/>
            <person name="Wolfner M.F."/>
            <person name="Wong A."/>
            <person name="Wong G.K."/>
            <person name="Wu C.I."/>
            <person name="Wu G."/>
            <person name="Yamamoto D."/>
            <person name="Yang H.P."/>
            <person name="Yang S.P."/>
            <person name="Yorke J.A."/>
            <person name="Yoshida K."/>
            <person name="Zdobnov E."/>
            <person name="Zhang P."/>
            <person name="Zhang Y."/>
            <person name="Zimin A.V."/>
            <person name="Baldwin J."/>
            <person name="Abdouelleil A."/>
            <person name="Abdulkadir J."/>
            <person name="Abebe A."/>
            <person name="Abera B."/>
            <person name="Abreu J."/>
            <person name="Acer S.C."/>
            <person name="Aftuck L."/>
            <person name="Alexander A."/>
            <person name="An P."/>
            <person name="Anderson E."/>
            <person name="Anderson S."/>
            <person name="Arachi H."/>
            <person name="Azer M."/>
            <person name="Bachantsang P."/>
            <person name="Barry A."/>
            <person name="Bayul T."/>
            <person name="Berlin A."/>
            <person name="Bessette D."/>
            <person name="Bloom T."/>
            <person name="Blye J."/>
            <person name="Boguslavskiy L."/>
            <person name="Bonnet C."/>
            <person name="Boukhgalter B."/>
            <person name="Bourzgui I."/>
            <person name="Brown A."/>
            <person name="Cahill P."/>
            <person name="Channer S."/>
            <person name="Cheshatsang Y."/>
            <person name="Chuda L."/>
            <person name="Citroen M."/>
            <person name="Collymore A."/>
            <person name="Cooke P."/>
            <person name="Costello M."/>
            <person name="D'Aco K."/>
            <person name="Daza R."/>
            <person name="De Haan G."/>
            <person name="DeGray S."/>
            <person name="DeMaso C."/>
            <person name="Dhargay N."/>
            <person name="Dooley K."/>
            <person name="Dooley E."/>
            <person name="Doricent M."/>
            <person name="Dorje P."/>
            <person name="Dorjee K."/>
            <person name="Dupes A."/>
            <person name="Elong R."/>
            <person name="Falk J."/>
            <person name="Farina A."/>
            <person name="Faro S."/>
            <person name="Ferguson D."/>
            <person name="Fisher S."/>
            <person name="Foley C.D."/>
            <person name="Franke A."/>
            <person name="Friedrich D."/>
            <person name="Gadbois L."/>
            <person name="Gearin G."/>
            <person name="Gearin C.R."/>
            <person name="Giannoukos G."/>
            <person name="Goode T."/>
            <person name="Graham J."/>
            <person name="Grandbois E."/>
            <person name="Grewal S."/>
            <person name="Gyaltsen K."/>
            <person name="Hafez N."/>
            <person name="Hagos B."/>
            <person name="Hall J."/>
            <person name="Henson C."/>
            <person name="Hollinger A."/>
            <person name="Honan T."/>
            <person name="Huard M.D."/>
            <person name="Hughes L."/>
            <person name="Hurhula B."/>
            <person name="Husby M.E."/>
            <person name="Kamat A."/>
            <person name="Kanga B."/>
            <person name="Kashin S."/>
            <person name="Khazanovich D."/>
            <person name="Kisner P."/>
            <person name="Lance K."/>
            <person name="Lara M."/>
            <person name="Lee W."/>
            <person name="Lennon N."/>
            <person name="Letendre F."/>
            <person name="LeVine R."/>
            <person name="Lipovsky A."/>
            <person name="Liu X."/>
            <person name="Liu J."/>
            <person name="Liu S."/>
            <person name="Lokyitsang T."/>
            <person name="Lokyitsang Y."/>
            <person name="Lubonja R."/>
            <person name="Lui A."/>
            <person name="MacDonald P."/>
            <person name="Magnisalis V."/>
            <person name="Maru K."/>
            <person name="Matthews C."/>
            <person name="McCusker W."/>
            <person name="McDonough S."/>
            <person name="Mehta T."/>
            <person name="Meldrim J."/>
            <person name="Meneus L."/>
            <person name="Mihai O."/>
            <person name="Mihalev A."/>
            <person name="Mihova T."/>
            <person name="Mittelman R."/>
            <person name="Mlenga V."/>
            <person name="Montmayeur A."/>
            <person name="Mulrain L."/>
            <person name="Navidi A."/>
            <person name="Naylor J."/>
            <person name="Negash T."/>
            <person name="Nguyen T."/>
            <person name="Nguyen N."/>
            <person name="Nicol R."/>
            <person name="Norbu C."/>
            <person name="Norbu N."/>
            <person name="Novod N."/>
            <person name="O'Neill B."/>
            <person name="Osman S."/>
            <person name="Markiewicz E."/>
            <person name="Oyono O.L."/>
            <person name="Patti C."/>
            <person name="Phunkhang P."/>
            <person name="Pierre F."/>
            <person name="Priest M."/>
            <person name="Raghuraman S."/>
            <person name="Rege F."/>
            <person name="Reyes R."/>
            <person name="Rise C."/>
            <person name="Rogov P."/>
            <person name="Ross K."/>
            <person name="Ryan E."/>
            <person name="Settipalli S."/>
            <person name="Shea T."/>
            <person name="Sherpa N."/>
            <person name="Shi L."/>
            <person name="Shih D."/>
            <person name="Sparrow T."/>
            <person name="Spaulding J."/>
            <person name="Stalker J."/>
            <person name="Stange-Thomann N."/>
            <person name="Stavropoulos S."/>
            <person name="Stone C."/>
            <person name="Strader C."/>
            <person name="Tesfaye S."/>
            <person name="Thomson T."/>
            <person name="Thoulutsang Y."/>
            <person name="Thoulutsang D."/>
            <person name="Topham K."/>
            <person name="Topping I."/>
            <person name="Tsamla T."/>
            <person name="Vassiliev H."/>
            <person name="Vo A."/>
            <person name="Wangchuk T."/>
            <person name="Wangdi T."/>
            <person name="Weiand M."/>
            <person name="Wilkinson J."/>
            <person name="Wilson A."/>
            <person name="Yadav S."/>
            <person name="Young G."/>
            <person name="Yu Q."/>
            <person name="Zembek L."/>
            <person name="Zhong D."/>
            <person name="Zimmer A."/>
            <person name="Zwirko Z."/>
            <person name="Jaffe D.B."/>
            <person name="Alvarez P."/>
            <person name="Brockman W."/>
            <person name="Butler J."/>
            <person name="Chin C."/>
            <person name="Gnerre S."/>
            <person name="Grabherr M."/>
            <person name="Kleber M."/>
            <person name="Mauceli E."/>
            <person name="MacCallum I."/>
        </authorList>
    </citation>
    <scope>NUCLEOTIDE SEQUENCE [LARGE SCALE GENOMIC DNA]</scope>
    <source>
        <strain evidence="3">MSH-3 / Tucson 14011-0111.49</strain>
    </source>
</reference>
<feature type="region of interest" description="Disordered" evidence="1">
    <location>
        <begin position="1"/>
        <end position="63"/>
    </location>
</feature>
<sequence length="81" mass="8558">MPTQNPEPSDQTQTQTQTQTPKAIPVPGPSSSSGQQVDDSYSDEDLVRHLGSTAAGDSDSNRVHDFECSDLGFGSGDSWAC</sequence>
<protein>
    <submittedName>
        <fullName evidence="2">GL14615</fullName>
    </submittedName>
</protein>
<evidence type="ECO:0000256" key="1">
    <source>
        <dbReference type="SAM" id="MobiDB-lite"/>
    </source>
</evidence>
<organism evidence="3">
    <name type="scientific">Drosophila persimilis</name>
    <name type="common">Fruit fly</name>
    <dbReference type="NCBI Taxonomy" id="7234"/>
    <lineage>
        <taxon>Eukaryota</taxon>
        <taxon>Metazoa</taxon>
        <taxon>Ecdysozoa</taxon>
        <taxon>Arthropoda</taxon>
        <taxon>Hexapoda</taxon>
        <taxon>Insecta</taxon>
        <taxon>Pterygota</taxon>
        <taxon>Neoptera</taxon>
        <taxon>Endopterygota</taxon>
        <taxon>Diptera</taxon>
        <taxon>Brachycera</taxon>
        <taxon>Muscomorpha</taxon>
        <taxon>Ephydroidea</taxon>
        <taxon>Drosophilidae</taxon>
        <taxon>Drosophila</taxon>
        <taxon>Sophophora</taxon>
    </lineage>
</organism>
<gene>
    <name evidence="2" type="primary">Dper\GL14615</name>
    <name evidence="2" type="ORF">Dper_GL14615</name>
</gene>
<dbReference type="HOGENOM" id="CLU_2576360_0_0_1"/>
<evidence type="ECO:0000313" key="2">
    <source>
        <dbReference type="EMBL" id="EDW26764.1"/>
    </source>
</evidence>
<keyword evidence="3" id="KW-1185">Reference proteome</keyword>
<dbReference type="Proteomes" id="UP000008744">
    <property type="component" value="Unassembled WGS sequence"/>
</dbReference>
<evidence type="ECO:0000313" key="3">
    <source>
        <dbReference type="Proteomes" id="UP000008744"/>
    </source>
</evidence>
<dbReference type="EMBL" id="CH479193">
    <property type="protein sequence ID" value="EDW26764.1"/>
    <property type="molecule type" value="Genomic_DNA"/>
</dbReference>
<feature type="compositionally biased region" description="Low complexity" evidence="1">
    <location>
        <begin position="29"/>
        <end position="39"/>
    </location>
</feature>
<proteinExistence type="predicted"/>